<evidence type="ECO:0000313" key="3">
    <source>
        <dbReference type="Proteomes" id="UP000002710"/>
    </source>
</evidence>
<dbReference type="InterPro" id="IPR036873">
    <property type="entry name" value="Rhodanese-like_dom_sf"/>
</dbReference>
<dbReference type="eggNOG" id="COG0607">
    <property type="taxonomic scope" value="Bacteria"/>
</dbReference>
<dbReference type="RefSeq" id="WP_011368596.1">
    <property type="nucleotide sequence ID" value="NC_007519.1"/>
</dbReference>
<dbReference type="InterPro" id="IPR001763">
    <property type="entry name" value="Rhodanese-like_dom"/>
</dbReference>
<keyword evidence="3" id="KW-1185">Reference proteome</keyword>
<dbReference type="CDD" id="cd00158">
    <property type="entry name" value="RHOD"/>
    <property type="match status" value="1"/>
</dbReference>
<dbReference type="EMBL" id="CP000112">
    <property type="protein sequence ID" value="ABB39579.1"/>
    <property type="molecule type" value="Genomic_DNA"/>
</dbReference>
<feature type="domain" description="Rhodanese" evidence="1">
    <location>
        <begin position="28"/>
        <end position="82"/>
    </location>
</feature>
<evidence type="ECO:0000259" key="1">
    <source>
        <dbReference type="PROSITE" id="PS50206"/>
    </source>
</evidence>
<dbReference type="KEGG" id="dde:Dde_2783"/>
<dbReference type="Gene3D" id="3.40.250.10">
    <property type="entry name" value="Rhodanese-like domain"/>
    <property type="match status" value="1"/>
</dbReference>
<name>Q30XL7_OLEA2</name>
<organism evidence="2 3">
    <name type="scientific">Oleidesulfovibrio alaskensis (strain ATCC BAA-1058 / DSM 17464 / G20)</name>
    <name type="common">Desulfovibrio alaskensis</name>
    <dbReference type="NCBI Taxonomy" id="207559"/>
    <lineage>
        <taxon>Bacteria</taxon>
        <taxon>Pseudomonadati</taxon>
        <taxon>Thermodesulfobacteriota</taxon>
        <taxon>Desulfovibrionia</taxon>
        <taxon>Desulfovibrionales</taxon>
        <taxon>Desulfovibrionaceae</taxon>
        <taxon>Oleidesulfovibrio</taxon>
    </lineage>
</organism>
<dbReference type="STRING" id="207559.Dde_2783"/>
<protein>
    <submittedName>
        <fullName evidence="2">Rhodanese domain-containing protein</fullName>
    </submittedName>
</protein>
<reference evidence="2 3" key="1">
    <citation type="journal article" date="2011" name="J. Bacteriol.">
        <title>Complete genome sequence and updated annotation of Desulfovibrio alaskensis G20.</title>
        <authorList>
            <person name="Hauser L.J."/>
            <person name="Land M.L."/>
            <person name="Brown S.D."/>
            <person name="Larimer F."/>
            <person name="Keller K.L."/>
            <person name="Rapp-Giles B.J."/>
            <person name="Price M.N."/>
            <person name="Lin M."/>
            <person name="Bruce D.C."/>
            <person name="Detter J.C."/>
            <person name="Tapia R."/>
            <person name="Han C.S."/>
            <person name="Goodwin L.A."/>
            <person name="Cheng J.F."/>
            <person name="Pitluck S."/>
            <person name="Copeland A."/>
            <person name="Lucas S."/>
            <person name="Nolan M."/>
            <person name="Lapidus A.L."/>
            <person name="Palumbo A.V."/>
            <person name="Wall J.D."/>
        </authorList>
    </citation>
    <scope>NUCLEOTIDE SEQUENCE [LARGE SCALE GENOMIC DNA]</scope>
    <source>
        <strain evidence="3">ATCC BAA 1058 / DSM 17464 / G20</strain>
    </source>
</reference>
<dbReference type="Proteomes" id="UP000002710">
    <property type="component" value="Chromosome"/>
</dbReference>
<evidence type="ECO:0000313" key="2">
    <source>
        <dbReference type="EMBL" id="ABB39579.1"/>
    </source>
</evidence>
<dbReference type="Pfam" id="PF00581">
    <property type="entry name" value="Rhodanese"/>
    <property type="match status" value="1"/>
</dbReference>
<proteinExistence type="predicted"/>
<dbReference type="AlphaFoldDB" id="Q30XL7"/>
<dbReference type="SUPFAM" id="SSF52821">
    <property type="entry name" value="Rhodanese/Cell cycle control phosphatase"/>
    <property type="match status" value="1"/>
</dbReference>
<dbReference type="HOGENOM" id="CLU_2394884_0_0_7"/>
<gene>
    <name evidence="2" type="ordered locus">Dde_2783</name>
</gene>
<dbReference type="PROSITE" id="PS50206">
    <property type="entry name" value="RHODANESE_3"/>
    <property type="match status" value="1"/>
</dbReference>
<sequence>MVHATDSTVQLDGANGEISIKDAAMFFLSRRAVFLDARSQMEFKSGHIQQALSAPTKDFDYTFDEIALHLRGAETIITYCDGERCSLSLSRDA</sequence>
<accession>Q30XL7</accession>